<evidence type="ECO:0000256" key="6">
    <source>
        <dbReference type="PROSITE-ProRule" id="PRU00104"/>
    </source>
</evidence>
<dbReference type="Proteomes" id="UP000828390">
    <property type="component" value="Unassembled WGS sequence"/>
</dbReference>
<comment type="caution">
    <text evidence="8">The sequence shown here is derived from an EMBL/GenBank/DDBJ whole genome shotgun (WGS) entry which is preliminary data.</text>
</comment>
<organism evidence="8 9">
    <name type="scientific">Dreissena polymorpha</name>
    <name type="common">Zebra mussel</name>
    <name type="synonym">Mytilus polymorpha</name>
    <dbReference type="NCBI Taxonomy" id="45954"/>
    <lineage>
        <taxon>Eukaryota</taxon>
        <taxon>Metazoa</taxon>
        <taxon>Spiralia</taxon>
        <taxon>Lophotrochozoa</taxon>
        <taxon>Mollusca</taxon>
        <taxon>Bivalvia</taxon>
        <taxon>Autobranchia</taxon>
        <taxon>Heteroconchia</taxon>
        <taxon>Euheterodonta</taxon>
        <taxon>Imparidentia</taxon>
        <taxon>Neoheterodontei</taxon>
        <taxon>Myida</taxon>
        <taxon>Dreissenoidea</taxon>
        <taxon>Dreissenidae</taxon>
        <taxon>Dreissena</taxon>
    </lineage>
</organism>
<feature type="domain" description="HECT" evidence="7">
    <location>
        <begin position="20"/>
        <end position="64"/>
    </location>
</feature>
<evidence type="ECO:0000313" key="8">
    <source>
        <dbReference type="EMBL" id="KAH3889747.1"/>
    </source>
</evidence>
<dbReference type="InterPro" id="IPR050409">
    <property type="entry name" value="E3_ubiq-protein_ligase"/>
</dbReference>
<reference evidence="8" key="1">
    <citation type="journal article" date="2019" name="bioRxiv">
        <title>The Genome of the Zebra Mussel, Dreissena polymorpha: A Resource for Invasive Species Research.</title>
        <authorList>
            <person name="McCartney M.A."/>
            <person name="Auch B."/>
            <person name="Kono T."/>
            <person name="Mallez S."/>
            <person name="Zhang Y."/>
            <person name="Obille A."/>
            <person name="Becker A."/>
            <person name="Abrahante J.E."/>
            <person name="Garbe J."/>
            <person name="Badalamenti J.P."/>
            <person name="Herman A."/>
            <person name="Mangelson H."/>
            <person name="Liachko I."/>
            <person name="Sullivan S."/>
            <person name="Sone E.D."/>
            <person name="Koren S."/>
            <person name="Silverstein K.A.T."/>
            <person name="Beckman K.B."/>
            <person name="Gohl D.M."/>
        </authorList>
    </citation>
    <scope>NUCLEOTIDE SEQUENCE</scope>
    <source>
        <strain evidence="8">Duluth1</strain>
        <tissue evidence="8">Whole animal</tissue>
    </source>
</reference>
<dbReference type="AlphaFoldDB" id="A0A9D4N4V9"/>
<gene>
    <name evidence="8" type="ORF">DPMN_013809</name>
</gene>
<evidence type="ECO:0000313" key="9">
    <source>
        <dbReference type="Proteomes" id="UP000828390"/>
    </source>
</evidence>
<accession>A0A9D4N4V9</accession>
<comment type="catalytic activity">
    <reaction evidence="1">
        <text>S-ubiquitinyl-[E2 ubiquitin-conjugating enzyme]-L-cysteine + [acceptor protein]-L-lysine = [E2 ubiquitin-conjugating enzyme]-L-cysteine + N(6)-ubiquitinyl-[acceptor protein]-L-lysine.</text>
        <dbReference type="EC" id="2.3.2.26"/>
    </reaction>
</comment>
<dbReference type="Gene3D" id="3.90.1750.10">
    <property type="entry name" value="Hect, E3 ligase catalytic domains"/>
    <property type="match status" value="1"/>
</dbReference>
<evidence type="ECO:0000256" key="2">
    <source>
        <dbReference type="ARBA" id="ARBA00004906"/>
    </source>
</evidence>
<dbReference type="GO" id="GO:0005737">
    <property type="term" value="C:cytoplasm"/>
    <property type="evidence" value="ECO:0007669"/>
    <property type="project" value="TreeGrafter"/>
</dbReference>
<evidence type="ECO:0000256" key="4">
    <source>
        <dbReference type="ARBA" id="ARBA00022679"/>
    </source>
</evidence>
<dbReference type="EMBL" id="JAIWYP010000001">
    <property type="protein sequence ID" value="KAH3889747.1"/>
    <property type="molecule type" value="Genomic_DNA"/>
</dbReference>
<comment type="pathway">
    <text evidence="2">Protein modification; protein ubiquitination.</text>
</comment>
<proteinExistence type="predicted"/>
<keyword evidence="5 6" id="KW-0833">Ubl conjugation pathway</keyword>
<dbReference type="InterPro" id="IPR000569">
    <property type="entry name" value="HECT_dom"/>
</dbReference>
<dbReference type="SUPFAM" id="SSF56204">
    <property type="entry name" value="Hect, E3 ligase catalytic domain"/>
    <property type="match status" value="1"/>
</dbReference>
<keyword evidence="9" id="KW-1185">Reference proteome</keyword>
<dbReference type="GO" id="GO:0061630">
    <property type="term" value="F:ubiquitin protein ligase activity"/>
    <property type="evidence" value="ECO:0007669"/>
    <property type="project" value="UniProtKB-EC"/>
</dbReference>
<protein>
    <recommendedName>
        <fullName evidence="3">HECT-type E3 ubiquitin transferase</fullName>
        <ecNumber evidence="3">2.3.2.26</ecNumber>
    </recommendedName>
</protein>
<dbReference type="GO" id="GO:0006511">
    <property type="term" value="P:ubiquitin-dependent protein catabolic process"/>
    <property type="evidence" value="ECO:0007669"/>
    <property type="project" value="TreeGrafter"/>
</dbReference>
<reference evidence="8" key="2">
    <citation type="submission" date="2020-11" db="EMBL/GenBank/DDBJ databases">
        <authorList>
            <person name="McCartney M.A."/>
            <person name="Auch B."/>
            <person name="Kono T."/>
            <person name="Mallez S."/>
            <person name="Becker A."/>
            <person name="Gohl D.M."/>
            <person name="Silverstein K.A.T."/>
            <person name="Koren S."/>
            <person name="Bechman K.B."/>
            <person name="Herman A."/>
            <person name="Abrahante J.E."/>
            <person name="Garbe J."/>
        </authorList>
    </citation>
    <scope>NUCLEOTIDE SEQUENCE</scope>
    <source>
        <strain evidence="8">Duluth1</strain>
        <tissue evidence="8">Whole animal</tissue>
    </source>
</reference>
<comment type="caution">
    <text evidence="6">Lacks conserved residue(s) required for the propagation of feature annotation.</text>
</comment>
<keyword evidence="4" id="KW-0808">Transferase</keyword>
<evidence type="ECO:0000256" key="5">
    <source>
        <dbReference type="ARBA" id="ARBA00022786"/>
    </source>
</evidence>
<evidence type="ECO:0000256" key="3">
    <source>
        <dbReference type="ARBA" id="ARBA00012485"/>
    </source>
</evidence>
<evidence type="ECO:0000256" key="1">
    <source>
        <dbReference type="ARBA" id="ARBA00000885"/>
    </source>
</evidence>
<dbReference type="PROSITE" id="PS50237">
    <property type="entry name" value="HECT"/>
    <property type="match status" value="1"/>
</dbReference>
<sequence>MTEKLKNGKCKVQNGPCTHFAHFRDNYTLHVNPLSGIYNEEHVSYFHFVGRIAGTAVFHGKLVDGKKVKHWMLMSWSL</sequence>
<dbReference type="GO" id="GO:0016567">
    <property type="term" value="P:protein ubiquitination"/>
    <property type="evidence" value="ECO:0007669"/>
    <property type="project" value="TreeGrafter"/>
</dbReference>
<dbReference type="GO" id="GO:0048814">
    <property type="term" value="P:regulation of dendrite morphogenesis"/>
    <property type="evidence" value="ECO:0007669"/>
    <property type="project" value="TreeGrafter"/>
</dbReference>
<evidence type="ECO:0000259" key="7">
    <source>
        <dbReference type="PROSITE" id="PS50237"/>
    </source>
</evidence>
<dbReference type="PANTHER" id="PTHR11254">
    <property type="entry name" value="HECT DOMAIN UBIQUITIN-PROTEIN LIGASE"/>
    <property type="match status" value="1"/>
</dbReference>
<dbReference type="GO" id="GO:0019871">
    <property type="term" value="F:sodium channel inhibitor activity"/>
    <property type="evidence" value="ECO:0007669"/>
    <property type="project" value="TreeGrafter"/>
</dbReference>
<dbReference type="InterPro" id="IPR035983">
    <property type="entry name" value="Hect_E3_ubiquitin_ligase"/>
</dbReference>
<dbReference type="PANTHER" id="PTHR11254:SF440">
    <property type="entry name" value="E3 UBIQUITIN-PROTEIN LIGASE NEDD-4"/>
    <property type="match status" value="1"/>
</dbReference>
<name>A0A9D4N4V9_DREPO</name>
<dbReference type="EC" id="2.3.2.26" evidence="3"/>